<dbReference type="PANTHER" id="PTHR21562">
    <property type="entry name" value="NOTUM-RELATED"/>
    <property type="match status" value="1"/>
</dbReference>
<dbReference type="STRING" id="74649.A0A2P6RA11"/>
<evidence type="ECO:0000256" key="6">
    <source>
        <dbReference type="RuleBase" id="RU363114"/>
    </source>
</evidence>
<dbReference type="AlphaFoldDB" id="A0A2P6RA11"/>
<keyword evidence="6" id="KW-0964">Secreted</keyword>
<keyword evidence="6" id="KW-0378">Hydrolase</keyword>
<dbReference type="PANTHER" id="PTHR21562:SF83">
    <property type="entry name" value="PECTIN ACETYLESTERASE 4"/>
    <property type="match status" value="1"/>
</dbReference>
<proteinExistence type="inferred from homology"/>
<keyword evidence="5 6" id="KW-0961">Cell wall biogenesis/degradation</keyword>
<dbReference type="GO" id="GO:0016787">
    <property type="term" value="F:hydrolase activity"/>
    <property type="evidence" value="ECO:0007669"/>
    <property type="project" value="UniProtKB-KW"/>
</dbReference>
<dbReference type="Proteomes" id="UP000238479">
    <property type="component" value="Chromosome 3"/>
</dbReference>
<comment type="subcellular location">
    <subcellularLocation>
        <location evidence="2 6">Secreted</location>
        <location evidence="2 6">Cell wall</location>
    </subcellularLocation>
</comment>
<reference evidence="7 8" key="1">
    <citation type="journal article" date="2018" name="Nat. Genet.">
        <title>The Rosa genome provides new insights in the design of modern roses.</title>
        <authorList>
            <person name="Bendahmane M."/>
        </authorList>
    </citation>
    <scope>NUCLEOTIDE SEQUENCE [LARGE SCALE GENOMIC DNA]</scope>
    <source>
        <strain evidence="8">cv. Old Blush</strain>
    </source>
</reference>
<keyword evidence="8" id="KW-1185">Reference proteome</keyword>
<keyword evidence="4 6" id="KW-0134">Cell wall</keyword>
<comment type="similarity">
    <text evidence="3 6">Belongs to the pectinacetylesterase family.</text>
</comment>
<evidence type="ECO:0000256" key="5">
    <source>
        <dbReference type="ARBA" id="ARBA00023316"/>
    </source>
</evidence>
<dbReference type="InterPro" id="IPR004963">
    <property type="entry name" value="PAE/NOTUM"/>
</dbReference>
<protein>
    <recommendedName>
        <fullName evidence="6">Pectin acetylesterase</fullName>
        <ecNumber evidence="6">3.1.1.-</ecNumber>
    </recommendedName>
</protein>
<accession>A0A2P6RA11</accession>
<evidence type="ECO:0000256" key="2">
    <source>
        <dbReference type="ARBA" id="ARBA00004191"/>
    </source>
</evidence>
<dbReference type="Pfam" id="PF03283">
    <property type="entry name" value="PAE"/>
    <property type="match status" value="1"/>
</dbReference>
<evidence type="ECO:0000256" key="4">
    <source>
        <dbReference type="ARBA" id="ARBA00022512"/>
    </source>
</evidence>
<gene>
    <name evidence="7" type="ORF">RchiOBHm_Chr3g0466681</name>
</gene>
<evidence type="ECO:0000256" key="3">
    <source>
        <dbReference type="ARBA" id="ARBA00005784"/>
    </source>
</evidence>
<dbReference type="OMA" id="QLMELIW"/>
<organism evidence="7 8">
    <name type="scientific">Rosa chinensis</name>
    <name type="common">China rose</name>
    <dbReference type="NCBI Taxonomy" id="74649"/>
    <lineage>
        <taxon>Eukaryota</taxon>
        <taxon>Viridiplantae</taxon>
        <taxon>Streptophyta</taxon>
        <taxon>Embryophyta</taxon>
        <taxon>Tracheophyta</taxon>
        <taxon>Spermatophyta</taxon>
        <taxon>Magnoliopsida</taxon>
        <taxon>eudicotyledons</taxon>
        <taxon>Gunneridae</taxon>
        <taxon>Pentapetalae</taxon>
        <taxon>rosids</taxon>
        <taxon>fabids</taxon>
        <taxon>Rosales</taxon>
        <taxon>Rosaceae</taxon>
        <taxon>Rosoideae</taxon>
        <taxon>Rosoideae incertae sedis</taxon>
        <taxon>Rosa</taxon>
    </lineage>
</organism>
<evidence type="ECO:0000256" key="1">
    <source>
        <dbReference type="ARBA" id="ARBA00003534"/>
    </source>
</evidence>
<dbReference type="Gramene" id="PRQ43273">
    <property type="protein sequence ID" value="PRQ43273"/>
    <property type="gene ID" value="RchiOBHm_Chr3g0466681"/>
</dbReference>
<sequence>MENGSKLFFRGQLIWEAIMDELLSIGLSKSKQALLSGCSAGGLATLIHCDDFRGLLPRDSRIQLSNVMPMQLMELIWDAYQ</sequence>
<comment type="function">
    <text evidence="1 6">Hydrolyzes acetyl esters in homogalacturonan regions of pectin. In type I primary cell wall, galacturonic acid residues of pectin can be acetylated at the O-2 and O-3 positions. Decreasing the degree of acetylation of pectin gels in vitro alters their physical properties.</text>
</comment>
<dbReference type="EMBL" id="PDCK01000041">
    <property type="protein sequence ID" value="PRQ43273.1"/>
    <property type="molecule type" value="Genomic_DNA"/>
</dbReference>
<dbReference type="GO" id="GO:0071555">
    <property type="term" value="P:cell wall organization"/>
    <property type="evidence" value="ECO:0007669"/>
    <property type="project" value="UniProtKB-KW"/>
</dbReference>
<evidence type="ECO:0000313" key="8">
    <source>
        <dbReference type="Proteomes" id="UP000238479"/>
    </source>
</evidence>
<name>A0A2P6RA11_ROSCH</name>
<evidence type="ECO:0000313" key="7">
    <source>
        <dbReference type="EMBL" id="PRQ43273.1"/>
    </source>
</evidence>
<dbReference type="EC" id="3.1.1.-" evidence="6"/>
<comment type="caution">
    <text evidence="7">The sequence shown here is derived from an EMBL/GenBank/DDBJ whole genome shotgun (WGS) entry which is preliminary data.</text>
</comment>